<feature type="transmembrane region" description="Helical" evidence="2">
    <location>
        <begin position="669"/>
        <end position="689"/>
    </location>
</feature>
<dbReference type="PROSITE" id="PS50234">
    <property type="entry name" value="VWFA"/>
    <property type="match status" value="1"/>
</dbReference>
<keyword evidence="2" id="KW-0472">Membrane</keyword>
<feature type="compositionally biased region" description="Low complexity" evidence="1">
    <location>
        <begin position="29"/>
        <end position="55"/>
    </location>
</feature>
<name>A0ABP7XWY9_9ACTN</name>
<feature type="compositionally biased region" description="Basic and acidic residues" evidence="1">
    <location>
        <begin position="713"/>
        <end position="735"/>
    </location>
</feature>
<dbReference type="SUPFAM" id="SSF53300">
    <property type="entry name" value="vWA-like"/>
    <property type="match status" value="1"/>
</dbReference>
<keyword evidence="2" id="KW-0812">Transmembrane</keyword>
<dbReference type="InterPro" id="IPR036465">
    <property type="entry name" value="vWFA_dom_sf"/>
</dbReference>
<dbReference type="InterPro" id="IPR002035">
    <property type="entry name" value="VWF_A"/>
</dbReference>
<feature type="domain" description="VWFA" evidence="3">
    <location>
        <begin position="114"/>
        <end position="323"/>
    </location>
</feature>
<accession>A0ABP7XWY9</accession>
<protein>
    <recommendedName>
        <fullName evidence="3">VWFA domain-containing protein</fullName>
    </recommendedName>
</protein>
<dbReference type="Gene3D" id="3.40.50.410">
    <property type="entry name" value="von Willebrand factor, type A domain"/>
    <property type="match status" value="1"/>
</dbReference>
<evidence type="ECO:0000313" key="4">
    <source>
        <dbReference type="EMBL" id="GAA4127274.1"/>
    </source>
</evidence>
<gene>
    <name evidence="4" type="ORF">GCM10022285_12580</name>
</gene>
<dbReference type="EMBL" id="BAABBU010000006">
    <property type="protein sequence ID" value="GAA4127274.1"/>
    <property type="molecule type" value="Genomic_DNA"/>
</dbReference>
<organism evidence="4 5">
    <name type="scientific">Streptomyces tunisiensis</name>
    <dbReference type="NCBI Taxonomy" id="948699"/>
    <lineage>
        <taxon>Bacteria</taxon>
        <taxon>Bacillati</taxon>
        <taxon>Actinomycetota</taxon>
        <taxon>Actinomycetes</taxon>
        <taxon>Kitasatosporales</taxon>
        <taxon>Streptomycetaceae</taxon>
        <taxon>Streptomyces</taxon>
    </lineage>
</organism>
<dbReference type="CDD" id="cd00198">
    <property type="entry name" value="vWFA"/>
    <property type="match status" value="1"/>
</dbReference>
<feature type="region of interest" description="Disordered" evidence="1">
    <location>
        <begin position="711"/>
        <end position="779"/>
    </location>
</feature>
<feature type="region of interest" description="Disordered" evidence="1">
    <location>
        <begin position="1"/>
        <end position="72"/>
    </location>
</feature>
<feature type="compositionally biased region" description="Low complexity" evidence="1">
    <location>
        <begin position="839"/>
        <end position="852"/>
    </location>
</feature>
<dbReference type="Pfam" id="PF00092">
    <property type="entry name" value="VWA"/>
    <property type="match status" value="1"/>
</dbReference>
<evidence type="ECO:0000313" key="5">
    <source>
        <dbReference type="Proteomes" id="UP001501845"/>
    </source>
</evidence>
<comment type="caution">
    <text evidence="4">The sequence shown here is derived from an EMBL/GenBank/DDBJ whole genome shotgun (WGS) entry which is preliminary data.</text>
</comment>
<feature type="region of interest" description="Disordered" evidence="1">
    <location>
        <begin position="794"/>
        <end position="862"/>
    </location>
</feature>
<keyword evidence="2" id="KW-1133">Transmembrane helix</keyword>
<proteinExistence type="predicted"/>
<feature type="region of interest" description="Disordered" evidence="1">
    <location>
        <begin position="487"/>
        <end position="511"/>
    </location>
</feature>
<dbReference type="Proteomes" id="UP001501845">
    <property type="component" value="Unassembled WGS sequence"/>
</dbReference>
<evidence type="ECO:0000259" key="3">
    <source>
        <dbReference type="PROSITE" id="PS50234"/>
    </source>
</evidence>
<evidence type="ECO:0000256" key="2">
    <source>
        <dbReference type="SAM" id="Phobius"/>
    </source>
</evidence>
<evidence type="ECO:0000256" key="1">
    <source>
        <dbReference type="SAM" id="MobiDB-lite"/>
    </source>
</evidence>
<feature type="compositionally biased region" description="Basic and acidic residues" evidence="1">
    <location>
        <begin position="755"/>
        <end position="772"/>
    </location>
</feature>
<sequence length="862" mass="91302">MEGDDMSTHDAIPPHGDAGRAAGGRDGRTASGAGTAHDAGAATTACRGAGDTRTASGARAPDGARPTARRRGLPGVRRTAVVLALLLLGPAVLGRTAVPTPLAPVAAGATDAVDLAVAVDESSSLSEADVDRERDAVGRIAVGEISPASRMTVLGFASADNDDQSPVDEVCPTTTLDAVAQEKMDGCLRKLARRGKGQGTGTDFPNAIRQAVTRLGEHGGTRPRILFLLTDGKLDVSDSPSYGTDEESRERNGRRELAEALAEARAARVQIWPLGFGDDVDMEALRDMAAGGYRGGCTSLEAARPRADRATDSQALGDAVQRAFAGARCLFTDPPRKDTPPADISVPLSPLATLATIVVSKGDRAVRARYFDPSGREVEPGSRSDGSTFTLNGAGGEVESLRITDPRPGRWQVRLDAPEGHRDQLASVSVQWRGAVRSSIVLTPASPRPGEKARVELTLQTRDEQGVVDPADLRRLKVSGQLTGDNFDPVPLTLTDDGEDGDKDAGDGRFTGTVTVPRTAKGALKAVGVLGAVGLTADHRPFLTRTAAPSPEVRAGLRVEDAQAHPGGSVPFRLLASNDSDRPHTLRLSLRDTEPGALALSLTEVTLAPGDSVDQAGRLTVGSGVSPRELNARLEVSDADDSARPLDAKLVTVDVTPVPSWPERVWDRWWWALVTGAVLLAVLVCWFVWHRRQTREGVSPGGLLLRLTVSEDSGERTTSETTVPRRRDPWYRFDVSDPDGPNPRLDPSPMGRYAVQRDPRTGVRLRTPDGRDQSYALARDVPLDGRVRLRVERGVGGRTAAPRPGPPRWLAGLLPGQRRPATATSRRTDAYGAGGRDPYGGSPADGSSSGRSSYDDEFDEAT</sequence>
<feature type="region of interest" description="Disordered" evidence="1">
    <location>
        <begin position="375"/>
        <end position="394"/>
    </location>
</feature>
<keyword evidence="5" id="KW-1185">Reference proteome</keyword>
<dbReference type="SMART" id="SM00327">
    <property type="entry name" value="VWA"/>
    <property type="match status" value="1"/>
</dbReference>
<dbReference type="NCBIfam" id="NF041940">
    <property type="entry name" value="choice_anch_X"/>
    <property type="match status" value="1"/>
</dbReference>
<reference evidence="5" key="1">
    <citation type="journal article" date="2019" name="Int. J. Syst. Evol. Microbiol.">
        <title>The Global Catalogue of Microorganisms (GCM) 10K type strain sequencing project: providing services to taxonomists for standard genome sequencing and annotation.</title>
        <authorList>
            <consortium name="The Broad Institute Genomics Platform"/>
            <consortium name="The Broad Institute Genome Sequencing Center for Infectious Disease"/>
            <person name="Wu L."/>
            <person name="Ma J."/>
        </authorList>
    </citation>
    <scope>NUCLEOTIDE SEQUENCE [LARGE SCALE GENOMIC DNA]</scope>
    <source>
        <strain evidence="5">JCM 17589</strain>
    </source>
</reference>